<dbReference type="GO" id="GO:0004222">
    <property type="term" value="F:metalloendopeptidase activity"/>
    <property type="evidence" value="ECO:0007669"/>
    <property type="project" value="TreeGrafter"/>
</dbReference>
<dbReference type="CDD" id="cd00118">
    <property type="entry name" value="LysM"/>
    <property type="match status" value="1"/>
</dbReference>
<evidence type="ECO:0000313" key="6">
    <source>
        <dbReference type="Proteomes" id="UP000588098"/>
    </source>
</evidence>
<feature type="region of interest" description="Disordered" evidence="3">
    <location>
        <begin position="127"/>
        <end position="194"/>
    </location>
</feature>
<dbReference type="Gene3D" id="2.70.70.10">
    <property type="entry name" value="Glucose Permease (Domain IIA)"/>
    <property type="match status" value="1"/>
</dbReference>
<dbReference type="SUPFAM" id="SSF51261">
    <property type="entry name" value="Duplicated hybrid motif"/>
    <property type="match status" value="1"/>
</dbReference>
<dbReference type="InterPro" id="IPR023346">
    <property type="entry name" value="Lysozyme-like_dom_sf"/>
</dbReference>
<dbReference type="Pfam" id="PF01476">
    <property type="entry name" value="LysM"/>
    <property type="match status" value="1"/>
</dbReference>
<dbReference type="Proteomes" id="UP000588098">
    <property type="component" value="Unassembled WGS sequence"/>
</dbReference>
<dbReference type="PROSITE" id="PS51782">
    <property type="entry name" value="LYSM"/>
    <property type="match status" value="1"/>
</dbReference>
<keyword evidence="2 5" id="KW-0378">Hydrolase</keyword>
<keyword evidence="6" id="KW-1185">Reference proteome</keyword>
<evidence type="ECO:0000256" key="3">
    <source>
        <dbReference type="SAM" id="MobiDB-lite"/>
    </source>
</evidence>
<feature type="domain" description="LysM" evidence="4">
    <location>
        <begin position="193"/>
        <end position="242"/>
    </location>
</feature>
<dbReference type="InterPro" id="IPR018392">
    <property type="entry name" value="LysM"/>
</dbReference>
<reference evidence="5 6" key="1">
    <citation type="submission" date="2020-08" db="EMBL/GenBank/DDBJ databases">
        <title>Genomic Encyclopedia of Type Strains, Phase III (KMG-III): the genomes of soil and plant-associated and newly described type strains.</title>
        <authorList>
            <person name="Whitman W."/>
        </authorList>
    </citation>
    <scope>NUCLEOTIDE SEQUENCE [LARGE SCALE GENOMIC DNA]</scope>
    <source>
        <strain evidence="5 6">CECT 8305</strain>
    </source>
</reference>
<comment type="similarity">
    <text evidence="1">Belongs to the transglycosylase family. Rpf subfamily.</text>
</comment>
<dbReference type="FunFam" id="2.70.70.10:FF:000013">
    <property type="entry name" value="Peptidase family M23"/>
    <property type="match status" value="1"/>
</dbReference>
<dbReference type="PANTHER" id="PTHR21666:SF270">
    <property type="entry name" value="MUREIN HYDROLASE ACTIVATOR ENVC"/>
    <property type="match status" value="1"/>
</dbReference>
<dbReference type="CDD" id="cd12797">
    <property type="entry name" value="M23_peptidase"/>
    <property type="match status" value="1"/>
</dbReference>
<dbReference type="SUPFAM" id="SSF54106">
    <property type="entry name" value="LysM domain"/>
    <property type="match status" value="1"/>
</dbReference>
<evidence type="ECO:0000256" key="1">
    <source>
        <dbReference type="ARBA" id="ARBA00010830"/>
    </source>
</evidence>
<accession>A0A7W9QAD0</accession>
<dbReference type="SUPFAM" id="SSF53955">
    <property type="entry name" value="Lysozyme-like"/>
    <property type="match status" value="1"/>
</dbReference>
<evidence type="ECO:0000256" key="2">
    <source>
        <dbReference type="ARBA" id="ARBA00022801"/>
    </source>
</evidence>
<evidence type="ECO:0000259" key="4">
    <source>
        <dbReference type="PROSITE" id="PS51782"/>
    </source>
</evidence>
<dbReference type="InterPro" id="IPR016047">
    <property type="entry name" value="M23ase_b-sheet_dom"/>
</dbReference>
<comment type="caution">
    <text evidence="5">The sequence shown here is derived from an EMBL/GenBank/DDBJ whole genome shotgun (WGS) entry which is preliminary data.</text>
</comment>
<dbReference type="RefSeq" id="WP_184573127.1">
    <property type="nucleotide sequence ID" value="NZ_JACHJL010000008.1"/>
</dbReference>
<dbReference type="EMBL" id="JACHJL010000008">
    <property type="protein sequence ID" value="MBB5936565.1"/>
    <property type="molecule type" value="Genomic_DNA"/>
</dbReference>
<dbReference type="InterPro" id="IPR036779">
    <property type="entry name" value="LysM_dom_sf"/>
</dbReference>
<gene>
    <name evidence="5" type="ORF">FHS42_003640</name>
</gene>
<sequence>MSHSARHSRLSPRRLARISIALTAGGAGLAIPFLGATQANAASVDVWEKVAQCESTGNWSINNGNGFYGGLQFTDSTWRAFGGTTYAPRADLATKDQQIAIAEKVLKVQGPGAWPVCSVKAGLTSGGPAPQIAPDGAREQQANTTRNSRPAPQAAPKAAPKATPKAAPKIESKAAPKVESKPAPRAESSTASTSYTVRSGDTLFKIAQAHDVSGGWRAVYDRNQDVVGGNPNLIFPNQHLKLSGGGSAPAPQQKAAPKAAPKAAQPTAPKQQSAPKPQTLPAPVKQKAEAPSATGFTAPVANTAMGTPYHQAGGSWSSGYHTGVDFPVATGTPIKAIGAGQVVSAGWGGSYGNQVVIRHADGHYSQYAHLSQLSISAGQSVTAGQQIGLSGTTGNSSGPHLHFEVRTGPGYGSDVDPVAYLRAKGASL</sequence>
<dbReference type="Pfam" id="PF06737">
    <property type="entry name" value="Transglycosylas"/>
    <property type="match status" value="1"/>
</dbReference>
<dbReference type="CDD" id="cd13925">
    <property type="entry name" value="RPF"/>
    <property type="match status" value="1"/>
</dbReference>
<protein>
    <submittedName>
        <fullName evidence="5">Murein DD-endopeptidase MepM/ murein hydrolase activator NlpD</fullName>
    </submittedName>
</protein>
<feature type="region of interest" description="Disordered" evidence="3">
    <location>
        <begin position="237"/>
        <end position="292"/>
    </location>
</feature>
<dbReference type="Gene3D" id="3.10.350.10">
    <property type="entry name" value="LysM domain"/>
    <property type="match status" value="1"/>
</dbReference>
<dbReference type="InterPro" id="IPR011055">
    <property type="entry name" value="Dup_hybrid_motif"/>
</dbReference>
<feature type="compositionally biased region" description="Low complexity" evidence="3">
    <location>
        <begin position="248"/>
        <end position="279"/>
    </location>
</feature>
<dbReference type="Pfam" id="PF01551">
    <property type="entry name" value="Peptidase_M23"/>
    <property type="match status" value="1"/>
</dbReference>
<dbReference type="InterPro" id="IPR050570">
    <property type="entry name" value="Cell_wall_metabolism_enzyme"/>
</dbReference>
<dbReference type="Gene3D" id="1.10.530.10">
    <property type="match status" value="1"/>
</dbReference>
<proteinExistence type="inferred from homology"/>
<dbReference type="PANTHER" id="PTHR21666">
    <property type="entry name" value="PEPTIDASE-RELATED"/>
    <property type="match status" value="1"/>
</dbReference>
<feature type="compositionally biased region" description="Low complexity" evidence="3">
    <location>
        <begin position="150"/>
        <end position="167"/>
    </location>
</feature>
<dbReference type="SMART" id="SM00257">
    <property type="entry name" value="LysM"/>
    <property type="match status" value="1"/>
</dbReference>
<feature type="compositionally biased region" description="Basic and acidic residues" evidence="3">
    <location>
        <begin position="168"/>
        <end position="184"/>
    </location>
</feature>
<dbReference type="AlphaFoldDB" id="A0A7W9QAD0"/>
<name>A0A7W9QAD0_9ACTN</name>
<evidence type="ECO:0000313" key="5">
    <source>
        <dbReference type="EMBL" id="MBB5936565.1"/>
    </source>
</evidence>
<dbReference type="InterPro" id="IPR010618">
    <property type="entry name" value="RPF"/>
</dbReference>
<organism evidence="5 6">
    <name type="scientific">Streptomyces zagrosensis</name>
    <dbReference type="NCBI Taxonomy" id="1042984"/>
    <lineage>
        <taxon>Bacteria</taxon>
        <taxon>Bacillati</taxon>
        <taxon>Actinomycetota</taxon>
        <taxon>Actinomycetes</taxon>
        <taxon>Kitasatosporales</taxon>
        <taxon>Streptomycetaceae</taxon>
        <taxon>Streptomyces</taxon>
    </lineage>
</organism>